<protein>
    <recommendedName>
        <fullName evidence="1">At1g61320/AtMIF1 LRR domain-containing protein</fullName>
    </recommendedName>
</protein>
<name>A0A835ANG7_9POAL</name>
<dbReference type="Gene3D" id="3.80.10.10">
    <property type="entry name" value="Ribonuclease Inhibitor"/>
    <property type="match status" value="1"/>
</dbReference>
<dbReference type="InterPro" id="IPR055357">
    <property type="entry name" value="LRR_At1g61320_AtMIF1"/>
</dbReference>
<feature type="domain" description="At1g61320/AtMIF1 LRR" evidence="1">
    <location>
        <begin position="152"/>
        <end position="366"/>
    </location>
</feature>
<organism evidence="2 3">
    <name type="scientific">Digitaria exilis</name>
    <dbReference type="NCBI Taxonomy" id="1010633"/>
    <lineage>
        <taxon>Eukaryota</taxon>
        <taxon>Viridiplantae</taxon>
        <taxon>Streptophyta</taxon>
        <taxon>Embryophyta</taxon>
        <taxon>Tracheophyta</taxon>
        <taxon>Spermatophyta</taxon>
        <taxon>Magnoliopsida</taxon>
        <taxon>Liliopsida</taxon>
        <taxon>Poales</taxon>
        <taxon>Poaceae</taxon>
        <taxon>PACMAD clade</taxon>
        <taxon>Panicoideae</taxon>
        <taxon>Panicodae</taxon>
        <taxon>Paniceae</taxon>
        <taxon>Anthephorinae</taxon>
        <taxon>Digitaria</taxon>
    </lineage>
</organism>
<sequence>MAALSRRWCNVFAAAVHTLTFREKEPPLSMGYEWFNLCDYCGRGGDPENVRAPRFINAVAAALLGRHRGGAAAPPLRALRVVFDEFGFRGGDTRMAVDGWISYAACHAAAGDDGGLEIDLRLDGEPVCKRKYALHGGGGGGYGAAEEAERPMYTTPKSLFSSATLRVLRLGRCRLGLPATVALPALETMHLTRVTGESGAAVQRLVTACPRLAGLTLEDCDDLTCLSVLLPTRLRRLALRCCHNLTGAVDVEASELRVFEYRGAVLGPGFLTLCGDLSKISQCKLDICGEEPAAPPELNFLQLFAGVERLHLTSARLGRGVVGHGVGFSALRNLELTGMLPDDDEGAIAAATRILEQTPNLETLSLFFLPEPHLEGDSYRNDRADEETIHAAHKLRYDRNAAMAVPEVEIYCMRERIREINFVHYQGAMAQRMLAKFLLRNAPVVSEVL</sequence>
<comment type="caution">
    <text evidence="2">The sequence shown here is derived from an EMBL/GenBank/DDBJ whole genome shotgun (WGS) entry which is preliminary data.</text>
</comment>
<dbReference type="EMBL" id="JACEFO010002324">
    <property type="protein sequence ID" value="KAF8666004.1"/>
    <property type="molecule type" value="Genomic_DNA"/>
</dbReference>
<dbReference type="Pfam" id="PF23622">
    <property type="entry name" value="LRR_At1g61320_AtMIF1"/>
    <property type="match status" value="1"/>
</dbReference>
<gene>
    <name evidence="2" type="ORF">HU200_054093</name>
</gene>
<evidence type="ECO:0000313" key="3">
    <source>
        <dbReference type="Proteomes" id="UP000636709"/>
    </source>
</evidence>
<keyword evidence="3" id="KW-1185">Reference proteome</keyword>
<dbReference type="InterPro" id="IPR050232">
    <property type="entry name" value="FBL13/AtMIF1-like"/>
</dbReference>
<dbReference type="OrthoDB" id="695856at2759"/>
<accession>A0A835ANG7</accession>
<dbReference type="AlphaFoldDB" id="A0A835ANG7"/>
<dbReference type="PANTHER" id="PTHR31900">
    <property type="entry name" value="F-BOX/RNI SUPERFAMILY PROTEIN-RELATED"/>
    <property type="match status" value="1"/>
</dbReference>
<proteinExistence type="predicted"/>
<dbReference type="InterPro" id="IPR032675">
    <property type="entry name" value="LRR_dom_sf"/>
</dbReference>
<evidence type="ECO:0000313" key="2">
    <source>
        <dbReference type="EMBL" id="KAF8666004.1"/>
    </source>
</evidence>
<reference evidence="2" key="1">
    <citation type="submission" date="2020-07" db="EMBL/GenBank/DDBJ databases">
        <title>Genome sequence and genetic diversity analysis of an under-domesticated orphan crop, white fonio (Digitaria exilis).</title>
        <authorList>
            <person name="Bennetzen J.L."/>
            <person name="Chen S."/>
            <person name="Ma X."/>
            <person name="Wang X."/>
            <person name="Yssel A.E.J."/>
            <person name="Chaluvadi S.R."/>
            <person name="Johnson M."/>
            <person name="Gangashetty P."/>
            <person name="Hamidou F."/>
            <person name="Sanogo M.D."/>
            <person name="Zwaenepoel A."/>
            <person name="Wallace J."/>
            <person name="Van De Peer Y."/>
            <person name="Van Deynze A."/>
        </authorList>
    </citation>
    <scope>NUCLEOTIDE SEQUENCE</scope>
    <source>
        <tissue evidence="2">Leaves</tissue>
    </source>
</reference>
<dbReference type="Proteomes" id="UP000636709">
    <property type="component" value="Unassembled WGS sequence"/>
</dbReference>
<dbReference type="SUPFAM" id="SSF52047">
    <property type="entry name" value="RNI-like"/>
    <property type="match status" value="1"/>
</dbReference>
<evidence type="ECO:0000259" key="1">
    <source>
        <dbReference type="Pfam" id="PF23622"/>
    </source>
</evidence>
<dbReference type="PANTHER" id="PTHR31900:SF30">
    <property type="entry name" value="SUPERFAMILY PROTEIN, PUTATIVE-RELATED"/>
    <property type="match status" value="1"/>
</dbReference>